<dbReference type="PANTHER" id="PTHR33121:SF79">
    <property type="entry name" value="CYCLIC DI-GMP PHOSPHODIESTERASE PDED-RELATED"/>
    <property type="match status" value="1"/>
</dbReference>
<accession>A0A3S0JWP4</accession>
<dbReference type="Proteomes" id="UP000267400">
    <property type="component" value="Unassembled WGS sequence"/>
</dbReference>
<reference evidence="4 5" key="1">
    <citation type="submission" date="2018-12" db="EMBL/GenBank/DDBJ databases">
        <authorList>
            <person name="Yu L."/>
        </authorList>
    </citation>
    <scope>NUCLEOTIDE SEQUENCE [LARGE SCALE GENOMIC DNA]</scope>
    <source>
        <strain evidence="4 5">11S</strain>
    </source>
</reference>
<dbReference type="RefSeq" id="WP_126484759.1">
    <property type="nucleotide sequence ID" value="NZ_RXNS01000012.1"/>
</dbReference>
<dbReference type="GO" id="GO:0000160">
    <property type="term" value="P:phosphorelay signal transduction system"/>
    <property type="evidence" value="ECO:0007669"/>
    <property type="project" value="InterPro"/>
</dbReference>
<evidence type="ECO:0000313" key="4">
    <source>
        <dbReference type="EMBL" id="RTR01920.1"/>
    </source>
</evidence>
<feature type="domain" description="Response regulatory" evidence="2">
    <location>
        <begin position="9"/>
        <end position="128"/>
    </location>
</feature>
<dbReference type="PANTHER" id="PTHR33121">
    <property type="entry name" value="CYCLIC DI-GMP PHOSPHODIESTERASE PDEF"/>
    <property type="match status" value="1"/>
</dbReference>
<dbReference type="InterPro" id="IPR011006">
    <property type="entry name" value="CheY-like_superfamily"/>
</dbReference>
<sequence>MNESSPHALAVLLEDDPDAAAALAVQLRVLGVETRYCRHSHHLVGEVLAKSPQLVVMGLAFGEQDGIAMLRRLAECRYRGRVLLLSGVERKVARIAERLGEALGLNMLPSLDKPMRLGELRERLEGLEGEASPGPAEIRPPFFHQDELERAFDRQELILHYQPQFDLASRRLSGVEALVRWNHPEAGLLVPGDFLPLLTPAQSRLLTRRVLQLAMTDAGRWREAGLNLSLSMNVTPDDLLCPELVALVREGWHSAGGAPLVLEITETASMEDELLGSEVAARLHLTGLEVSVDDFGVGFSSLARLQLLPISELKVDRSFVSRLHEDLQDAAIVEAVALLGRRLGIRVVAEGVEDLACLAALEHYGCTHVQGFGLARPMPSEGIMALAHGESPLTPSWGRSSADSSCK</sequence>
<evidence type="ECO:0000313" key="5">
    <source>
        <dbReference type="Proteomes" id="UP000267400"/>
    </source>
</evidence>
<dbReference type="InterPro" id="IPR001633">
    <property type="entry name" value="EAL_dom"/>
</dbReference>
<dbReference type="InterPro" id="IPR050706">
    <property type="entry name" value="Cyclic-di-GMP_PDE-like"/>
</dbReference>
<dbReference type="SMART" id="SM00052">
    <property type="entry name" value="EAL"/>
    <property type="match status" value="1"/>
</dbReference>
<dbReference type="PROSITE" id="PS50110">
    <property type="entry name" value="RESPONSE_REGULATORY"/>
    <property type="match status" value="1"/>
</dbReference>
<dbReference type="AlphaFoldDB" id="A0A3S0JWP4"/>
<dbReference type="SUPFAM" id="SSF141868">
    <property type="entry name" value="EAL domain-like"/>
    <property type="match status" value="1"/>
</dbReference>
<evidence type="ECO:0000259" key="2">
    <source>
        <dbReference type="PROSITE" id="PS50110"/>
    </source>
</evidence>
<dbReference type="Gene3D" id="3.20.20.450">
    <property type="entry name" value="EAL domain"/>
    <property type="match status" value="1"/>
</dbReference>
<dbReference type="InterPro" id="IPR035919">
    <property type="entry name" value="EAL_sf"/>
</dbReference>
<dbReference type="Pfam" id="PF00072">
    <property type="entry name" value="Response_reg"/>
    <property type="match status" value="1"/>
</dbReference>
<evidence type="ECO:0000256" key="1">
    <source>
        <dbReference type="PROSITE-ProRule" id="PRU00169"/>
    </source>
</evidence>
<keyword evidence="5" id="KW-1185">Reference proteome</keyword>
<protein>
    <submittedName>
        <fullName evidence="4">EAL domain-containing protein</fullName>
    </submittedName>
</protein>
<dbReference type="GO" id="GO:0071111">
    <property type="term" value="F:cyclic-guanylate-specific phosphodiesterase activity"/>
    <property type="evidence" value="ECO:0007669"/>
    <property type="project" value="InterPro"/>
</dbReference>
<dbReference type="EMBL" id="RXNS01000012">
    <property type="protein sequence ID" value="RTR01920.1"/>
    <property type="molecule type" value="Genomic_DNA"/>
</dbReference>
<dbReference type="Pfam" id="PF00563">
    <property type="entry name" value="EAL"/>
    <property type="match status" value="1"/>
</dbReference>
<feature type="domain" description="EAL" evidence="3">
    <location>
        <begin position="141"/>
        <end position="391"/>
    </location>
</feature>
<dbReference type="InterPro" id="IPR001789">
    <property type="entry name" value="Sig_transdc_resp-reg_receiver"/>
</dbReference>
<dbReference type="Gene3D" id="3.40.50.2300">
    <property type="match status" value="1"/>
</dbReference>
<dbReference type="SUPFAM" id="SSF52172">
    <property type="entry name" value="CheY-like"/>
    <property type="match status" value="1"/>
</dbReference>
<name>A0A3S0JWP4_9GAMM</name>
<gene>
    <name evidence="4" type="ORF">EKG36_12995</name>
</gene>
<comment type="caution">
    <text evidence="1">Lacks conserved residue(s) required for the propagation of feature annotation.</text>
</comment>
<dbReference type="CDD" id="cd01948">
    <property type="entry name" value="EAL"/>
    <property type="match status" value="1"/>
</dbReference>
<dbReference type="OrthoDB" id="9812358at2"/>
<organism evidence="4 5">
    <name type="scientific">Halomonas nitroreducens</name>
    <dbReference type="NCBI Taxonomy" id="447425"/>
    <lineage>
        <taxon>Bacteria</taxon>
        <taxon>Pseudomonadati</taxon>
        <taxon>Pseudomonadota</taxon>
        <taxon>Gammaproteobacteria</taxon>
        <taxon>Oceanospirillales</taxon>
        <taxon>Halomonadaceae</taxon>
        <taxon>Halomonas</taxon>
    </lineage>
</organism>
<evidence type="ECO:0000259" key="3">
    <source>
        <dbReference type="PROSITE" id="PS50883"/>
    </source>
</evidence>
<proteinExistence type="predicted"/>
<comment type="caution">
    <text evidence="4">The sequence shown here is derived from an EMBL/GenBank/DDBJ whole genome shotgun (WGS) entry which is preliminary data.</text>
</comment>
<dbReference type="PROSITE" id="PS50883">
    <property type="entry name" value="EAL"/>
    <property type="match status" value="1"/>
</dbReference>